<evidence type="ECO:0000256" key="4">
    <source>
        <dbReference type="ARBA" id="ARBA00022989"/>
    </source>
</evidence>
<evidence type="ECO:0000256" key="5">
    <source>
        <dbReference type="ARBA" id="ARBA00023136"/>
    </source>
</evidence>
<gene>
    <name evidence="9" type="ORF">UFOPK1650_00425</name>
</gene>
<feature type="transmembrane region" description="Helical" evidence="7">
    <location>
        <begin position="12"/>
        <end position="38"/>
    </location>
</feature>
<dbReference type="InterPro" id="IPR020846">
    <property type="entry name" value="MFS_dom"/>
</dbReference>
<keyword evidence="4 7" id="KW-1133">Transmembrane helix</keyword>
<protein>
    <submittedName>
        <fullName evidence="9">Unannotated protein</fullName>
    </submittedName>
</protein>
<evidence type="ECO:0000256" key="2">
    <source>
        <dbReference type="ARBA" id="ARBA00022475"/>
    </source>
</evidence>
<dbReference type="PANTHER" id="PTHR23513">
    <property type="entry name" value="INTEGRAL MEMBRANE EFFLUX PROTEIN-RELATED"/>
    <property type="match status" value="1"/>
</dbReference>
<feature type="transmembrane region" description="Helical" evidence="7">
    <location>
        <begin position="306"/>
        <end position="326"/>
    </location>
</feature>
<feature type="region of interest" description="Disordered" evidence="6">
    <location>
        <begin position="400"/>
        <end position="419"/>
    </location>
</feature>
<dbReference type="AlphaFoldDB" id="A0A6J6DM85"/>
<feature type="transmembrane region" description="Helical" evidence="7">
    <location>
        <begin position="373"/>
        <end position="395"/>
    </location>
</feature>
<dbReference type="PANTHER" id="PTHR23513:SF6">
    <property type="entry name" value="MAJOR FACILITATOR SUPERFAMILY ASSOCIATED DOMAIN-CONTAINING PROTEIN"/>
    <property type="match status" value="1"/>
</dbReference>
<feature type="transmembrane region" description="Helical" evidence="7">
    <location>
        <begin position="103"/>
        <end position="127"/>
    </location>
</feature>
<dbReference type="CDD" id="cd06173">
    <property type="entry name" value="MFS_MefA_like"/>
    <property type="match status" value="1"/>
</dbReference>
<comment type="subcellular location">
    <subcellularLocation>
        <location evidence="1">Cell membrane</location>
        <topology evidence="1">Multi-pass membrane protein</topology>
    </subcellularLocation>
</comment>
<feature type="transmembrane region" description="Helical" evidence="7">
    <location>
        <begin position="171"/>
        <end position="188"/>
    </location>
</feature>
<feature type="transmembrane region" description="Helical" evidence="7">
    <location>
        <begin position="281"/>
        <end position="300"/>
    </location>
</feature>
<dbReference type="EMBL" id="CAEZTJ010000042">
    <property type="protein sequence ID" value="CAB4565290.1"/>
    <property type="molecule type" value="Genomic_DNA"/>
</dbReference>
<feature type="transmembrane region" description="Helical" evidence="7">
    <location>
        <begin position="253"/>
        <end position="274"/>
    </location>
</feature>
<dbReference type="Gene3D" id="1.20.1250.20">
    <property type="entry name" value="MFS general substrate transporter like domains"/>
    <property type="match status" value="1"/>
</dbReference>
<evidence type="ECO:0000259" key="8">
    <source>
        <dbReference type="PROSITE" id="PS50850"/>
    </source>
</evidence>
<dbReference type="InterPro" id="IPR011701">
    <property type="entry name" value="MFS"/>
</dbReference>
<feature type="transmembrane region" description="Helical" evidence="7">
    <location>
        <begin position="338"/>
        <end position="361"/>
    </location>
</feature>
<dbReference type="InterPro" id="IPR036259">
    <property type="entry name" value="MFS_trans_sf"/>
</dbReference>
<evidence type="ECO:0000256" key="3">
    <source>
        <dbReference type="ARBA" id="ARBA00022692"/>
    </source>
</evidence>
<dbReference type="SUPFAM" id="SSF103473">
    <property type="entry name" value="MFS general substrate transporter"/>
    <property type="match status" value="1"/>
</dbReference>
<feature type="transmembrane region" description="Helical" evidence="7">
    <location>
        <begin position="147"/>
        <end position="165"/>
    </location>
</feature>
<organism evidence="9">
    <name type="scientific">freshwater metagenome</name>
    <dbReference type="NCBI Taxonomy" id="449393"/>
    <lineage>
        <taxon>unclassified sequences</taxon>
        <taxon>metagenomes</taxon>
        <taxon>ecological metagenomes</taxon>
    </lineage>
</organism>
<evidence type="ECO:0000256" key="6">
    <source>
        <dbReference type="SAM" id="MobiDB-lite"/>
    </source>
</evidence>
<evidence type="ECO:0000256" key="7">
    <source>
        <dbReference type="SAM" id="Phobius"/>
    </source>
</evidence>
<dbReference type="Pfam" id="PF07690">
    <property type="entry name" value="MFS_1"/>
    <property type="match status" value="1"/>
</dbReference>
<feature type="transmembrane region" description="Helical" evidence="7">
    <location>
        <begin position="76"/>
        <end position="97"/>
    </location>
</feature>
<proteinExistence type="predicted"/>
<keyword evidence="3 7" id="KW-0812">Transmembrane</keyword>
<feature type="transmembrane region" description="Helical" evidence="7">
    <location>
        <begin position="44"/>
        <end position="69"/>
    </location>
</feature>
<dbReference type="GO" id="GO:0022857">
    <property type="term" value="F:transmembrane transporter activity"/>
    <property type="evidence" value="ECO:0007669"/>
    <property type="project" value="InterPro"/>
</dbReference>
<dbReference type="PROSITE" id="PS50850">
    <property type="entry name" value="MFS"/>
    <property type="match status" value="1"/>
</dbReference>
<keyword evidence="2" id="KW-1003">Cell membrane</keyword>
<feature type="transmembrane region" description="Helical" evidence="7">
    <location>
        <begin position="218"/>
        <end position="241"/>
    </location>
</feature>
<evidence type="ECO:0000313" key="9">
    <source>
        <dbReference type="EMBL" id="CAB4565290.1"/>
    </source>
</evidence>
<sequence length="419" mass="45297">MTEKKLLEHRDFVLLWLSGLLVVIGSSAFPIALAVTILDAGGTATTLGLILASRVLSSVILALAGGVWADRYKRKYIMISADLLRAILTVVLVFVTVTDLPTWMIALVVFMMGAGEALGFPASGAILPSILPDRLLPEGNAWRAVTARVGAILGPALGGAMVALIGSEWTFLVTAAFFVVGTILLLPIQETDFERTLTENTFVRELREGLSAVRRMPWVMWLIIMASLQLMVVVGAEVVLLPVVTREEFGGNFVYAAASVAAGLGGGISALFWAKIKVPRPGLWSVLSWMLFSLSLLVLVFPVHPWLVIGVYFIVGLSTEPFGVYWPTAIQREVPRELQARVFSVDHMGSLALMPLGMALVGPITEWVGMTEFLIFAVLFHVVTCIIVLFVPGVIDLKSPTKDPENSSQGEQNQPATSK</sequence>
<evidence type="ECO:0000256" key="1">
    <source>
        <dbReference type="ARBA" id="ARBA00004651"/>
    </source>
</evidence>
<keyword evidence="5 7" id="KW-0472">Membrane</keyword>
<feature type="domain" description="Major facilitator superfamily (MFS) profile" evidence="8">
    <location>
        <begin position="11"/>
        <end position="395"/>
    </location>
</feature>
<reference evidence="9" key="1">
    <citation type="submission" date="2020-05" db="EMBL/GenBank/DDBJ databases">
        <authorList>
            <person name="Chiriac C."/>
            <person name="Salcher M."/>
            <person name="Ghai R."/>
            <person name="Kavagutti S V."/>
        </authorList>
    </citation>
    <scope>NUCLEOTIDE SEQUENCE</scope>
</reference>
<accession>A0A6J6DM85</accession>
<name>A0A6J6DM85_9ZZZZ</name>
<dbReference type="GO" id="GO:0005886">
    <property type="term" value="C:plasma membrane"/>
    <property type="evidence" value="ECO:0007669"/>
    <property type="project" value="UniProtKB-SubCell"/>
</dbReference>
<feature type="compositionally biased region" description="Polar residues" evidence="6">
    <location>
        <begin position="406"/>
        <end position="419"/>
    </location>
</feature>